<dbReference type="EMBL" id="JAIWYP010000008">
    <property type="protein sequence ID" value="KAH3789768.1"/>
    <property type="molecule type" value="Genomic_DNA"/>
</dbReference>
<evidence type="ECO:0000313" key="1">
    <source>
        <dbReference type="EMBL" id="KAH3789768.1"/>
    </source>
</evidence>
<proteinExistence type="predicted"/>
<protein>
    <submittedName>
        <fullName evidence="1">Uncharacterized protein</fullName>
    </submittedName>
</protein>
<evidence type="ECO:0000313" key="2">
    <source>
        <dbReference type="Proteomes" id="UP000828390"/>
    </source>
</evidence>
<dbReference type="Proteomes" id="UP000828390">
    <property type="component" value="Unassembled WGS sequence"/>
</dbReference>
<comment type="caution">
    <text evidence="1">The sequence shown here is derived from an EMBL/GenBank/DDBJ whole genome shotgun (WGS) entry which is preliminary data.</text>
</comment>
<organism evidence="1 2">
    <name type="scientific">Dreissena polymorpha</name>
    <name type="common">Zebra mussel</name>
    <name type="synonym">Mytilus polymorpha</name>
    <dbReference type="NCBI Taxonomy" id="45954"/>
    <lineage>
        <taxon>Eukaryota</taxon>
        <taxon>Metazoa</taxon>
        <taxon>Spiralia</taxon>
        <taxon>Lophotrochozoa</taxon>
        <taxon>Mollusca</taxon>
        <taxon>Bivalvia</taxon>
        <taxon>Autobranchia</taxon>
        <taxon>Heteroconchia</taxon>
        <taxon>Euheterodonta</taxon>
        <taxon>Imparidentia</taxon>
        <taxon>Neoheterodontei</taxon>
        <taxon>Myida</taxon>
        <taxon>Dreissenoidea</taxon>
        <taxon>Dreissenidae</taxon>
        <taxon>Dreissena</taxon>
    </lineage>
</organism>
<gene>
    <name evidence="1" type="ORF">DPMN_167956</name>
</gene>
<accession>A0A9D4IZ74</accession>
<keyword evidence="2" id="KW-1185">Reference proteome</keyword>
<reference evidence="1" key="1">
    <citation type="journal article" date="2019" name="bioRxiv">
        <title>The Genome of the Zebra Mussel, Dreissena polymorpha: A Resource for Invasive Species Research.</title>
        <authorList>
            <person name="McCartney M.A."/>
            <person name="Auch B."/>
            <person name="Kono T."/>
            <person name="Mallez S."/>
            <person name="Zhang Y."/>
            <person name="Obille A."/>
            <person name="Becker A."/>
            <person name="Abrahante J.E."/>
            <person name="Garbe J."/>
            <person name="Badalamenti J.P."/>
            <person name="Herman A."/>
            <person name="Mangelson H."/>
            <person name="Liachko I."/>
            <person name="Sullivan S."/>
            <person name="Sone E.D."/>
            <person name="Koren S."/>
            <person name="Silverstein K.A.T."/>
            <person name="Beckman K.B."/>
            <person name="Gohl D.M."/>
        </authorList>
    </citation>
    <scope>NUCLEOTIDE SEQUENCE</scope>
    <source>
        <strain evidence="1">Duluth1</strain>
        <tissue evidence="1">Whole animal</tissue>
    </source>
</reference>
<reference evidence="1" key="2">
    <citation type="submission" date="2020-11" db="EMBL/GenBank/DDBJ databases">
        <authorList>
            <person name="McCartney M.A."/>
            <person name="Auch B."/>
            <person name="Kono T."/>
            <person name="Mallez S."/>
            <person name="Becker A."/>
            <person name="Gohl D.M."/>
            <person name="Silverstein K.A.T."/>
            <person name="Koren S."/>
            <person name="Bechman K.B."/>
            <person name="Herman A."/>
            <person name="Abrahante J.E."/>
            <person name="Garbe J."/>
        </authorList>
    </citation>
    <scope>NUCLEOTIDE SEQUENCE</scope>
    <source>
        <strain evidence="1">Duluth1</strain>
        <tissue evidence="1">Whole animal</tissue>
    </source>
</reference>
<dbReference type="AlphaFoldDB" id="A0A9D4IZ74"/>
<sequence length="132" mass="15100">MQGVNHIIFSSTSFSVRTPLLPNLFFMRWIWHIHILALYHDTRPSPIPAQRKAGRHGVFQWRWAAEVSQRNHCGALSADWGLQDRSGNGPYRLLHVKRSLLPCGYGERGEVDRGTQGCRLETGHRDLADEEV</sequence>
<name>A0A9D4IZ74_DREPO</name>